<keyword evidence="8" id="KW-0328">Glycosyltransferase</keyword>
<feature type="domain" description="Glycosyltransferase 2-like" evidence="7">
    <location>
        <begin position="7"/>
        <end position="130"/>
    </location>
</feature>
<evidence type="ECO:0000313" key="8">
    <source>
        <dbReference type="EMBL" id="MFD2232726.1"/>
    </source>
</evidence>
<evidence type="ECO:0000256" key="3">
    <source>
        <dbReference type="ARBA" id="ARBA00022519"/>
    </source>
</evidence>
<keyword evidence="6" id="KW-0012">Acyltransferase</keyword>
<comment type="subcellular location">
    <subcellularLocation>
        <location evidence="1">Cell inner membrane</location>
    </subcellularLocation>
</comment>
<keyword evidence="4 8" id="KW-0808">Transferase</keyword>
<dbReference type="InterPro" id="IPR001173">
    <property type="entry name" value="Glyco_trans_2-like"/>
</dbReference>
<evidence type="ECO:0000256" key="4">
    <source>
        <dbReference type="ARBA" id="ARBA00022679"/>
    </source>
</evidence>
<evidence type="ECO:0000256" key="1">
    <source>
        <dbReference type="ARBA" id="ARBA00004533"/>
    </source>
</evidence>
<protein>
    <submittedName>
        <fullName evidence="8">Glycosyltransferase</fullName>
        <ecNumber evidence="8">2.4.-.-</ecNumber>
    </submittedName>
</protein>
<sequence>MTDFRPCVAIPSHDHDRALPALVAALRGHGLPVLIVDDGSAAEAAAAIARLHDPAGGVSVLRFAVNRGKGAAVIAAFDHAAAAGYSHVVQIDADGQHDLAALPALLAAARAHPAALVSGRPVYDATIPRARRIGRWITHLWVFVETLSFRITDSMCGFRVYPLAPTLALLAEERVGTRMQFDTEIMVRLFWRGTPPLMVPVAVTYPPGNSSNFDPWRDNLRISAMHTRLVTTLLLRLPSVLAHRPPLLEPPRHWAALAERGAGWGLALTAWQLRHLGHRATLALLAPALAYFFLTGRTQRAAARAYLARVGAGPAGPFAPLRLMADFAGRALDTVAAWAGMLPPAALEPADPAGLAALTADPRGAVLVVSHHGNAELARALADPVWRDRLTVLVHTRHAENFNRVLARFAPAAAARLIEVADFGPDTVIALQQRIEHGEWIAIAGDRVPVASRGRVGRAPFLGAPAAFPHGPWLLAALLGCPVHLLFCRRIAPGRWRLRVERMAERIELPRAGRAAALDGLIAAYAARLEAECRAAPEQWYNFYDFWAVEETKG</sequence>
<dbReference type="EC" id="2.4.-.-" evidence="8"/>
<dbReference type="CDD" id="cd04179">
    <property type="entry name" value="DPM_DPG-synthase_like"/>
    <property type="match status" value="1"/>
</dbReference>
<keyword evidence="9" id="KW-1185">Reference proteome</keyword>
<dbReference type="InterPro" id="IPR029044">
    <property type="entry name" value="Nucleotide-diphossugar_trans"/>
</dbReference>
<evidence type="ECO:0000256" key="5">
    <source>
        <dbReference type="ARBA" id="ARBA00023136"/>
    </source>
</evidence>
<dbReference type="InterPro" id="IPR004960">
    <property type="entry name" value="LipA_acyltrans"/>
</dbReference>
<keyword evidence="2" id="KW-1003">Cell membrane</keyword>
<organism evidence="8 9">
    <name type="scientific">Phaeospirillum tilakii</name>
    <dbReference type="NCBI Taxonomy" id="741673"/>
    <lineage>
        <taxon>Bacteria</taxon>
        <taxon>Pseudomonadati</taxon>
        <taxon>Pseudomonadota</taxon>
        <taxon>Alphaproteobacteria</taxon>
        <taxon>Rhodospirillales</taxon>
        <taxon>Rhodospirillaceae</taxon>
        <taxon>Phaeospirillum</taxon>
    </lineage>
</organism>
<dbReference type="EMBL" id="JBHUIY010000003">
    <property type="protein sequence ID" value="MFD2232726.1"/>
    <property type="molecule type" value="Genomic_DNA"/>
</dbReference>
<dbReference type="Gene3D" id="3.90.550.10">
    <property type="entry name" value="Spore Coat Polysaccharide Biosynthesis Protein SpsA, Chain A"/>
    <property type="match status" value="1"/>
</dbReference>
<keyword evidence="3" id="KW-0997">Cell inner membrane</keyword>
<evidence type="ECO:0000256" key="2">
    <source>
        <dbReference type="ARBA" id="ARBA00022475"/>
    </source>
</evidence>
<evidence type="ECO:0000256" key="6">
    <source>
        <dbReference type="ARBA" id="ARBA00023315"/>
    </source>
</evidence>
<dbReference type="PANTHER" id="PTHR10859">
    <property type="entry name" value="GLYCOSYL TRANSFERASE"/>
    <property type="match status" value="1"/>
</dbReference>
<keyword evidence="5" id="KW-0472">Membrane</keyword>
<dbReference type="Pfam" id="PF03279">
    <property type="entry name" value="Lip_A_acyltrans"/>
    <property type="match status" value="1"/>
</dbReference>
<dbReference type="SUPFAM" id="SSF53448">
    <property type="entry name" value="Nucleotide-diphospho-sugar transferases"/>
    <property type="match status" value="1"/>
</dbReference>
<dbReference type="Pfam" id="PF00535">
    <property type="entry name" value="Glycos_transf_2"/>
    <property type="match status" value="1"/>
</dbReference>
<dbReference type="PANTHER" id="PTHR10859:SF91">
    <property type="entry name" value="DOLICHYL-PHOSPHATE BETA-GLUCOSYLTRANSFERASE"/>
    <property type="match status" value="1"/>
</dbReference>
<dbReference type="Proteomes" id="UP001597296">
    <property type="component" value="Unassembled WGS sequence"/>
</dbReference>
<gene>
    <name evidence="8" type="ORF">ACFSNB_02785</name>
</gene>
<evidence type="ECO:0000259" key="7">
    <source>
        <dbReference type="Pfam" id="PF00535"/>
    </source>
</evidence>
<reference evidence="9" key="1">
    <citation type="journal article" date="2019" name="Int. J. Syst. Evol. Microbiol.">
        <title>The Global Catalogue of Microorganisms (GCM) 10K type strain sequencing project: providing services to taxonomists for standard genome sequencing and annotation.</title>
        <authorList>
            <consortium name="The Broad Institute Genomics Platform"/>
            <consortium name="The Broad Institute Genome Sequencing Center for Infectious Disease"/>
            <person name="Wu L."/>
            <person name="Ma J."/>
        </authorList>
    </citation>
    <scope>NUCLEOTIDE SEQUENCE [LARGE SCALE GENOMIC DNA]</scope>
    <source>
        <strain evidence="9">KCTC 15012</strain>
    </source>
</reference>
<accession>A0ABW5C735</accession>
<evidence type="ECO:0000313" key="9">
    <source>
        <dbReference type="Proteomes" id="UP001597296"/>
    </source>
</evidence>
<name>A0ABW5C735_9PROT</name>
<comment type="caution">
    <text evidence="8">The sequence shown here is derived from an EMBL/GenBank/DDBJ whole genome shotgun (WGS) entry which is preliminary data.</text>
</comment>
<proteinExistence type="predicted"/>
<dbReference type="CDD" id="cd07984">
    <property type="entry name" value="LPLAT_LABLAT-like"/>
    <property type="match status" value="1"/>
</dbReference>
<dbReference type="GO" id="GO:0016757">
    <property type="term" value="F:glycosyltransferase activity"/>
    <property type="evidence" value="ECO:0007669"/>
    <property type="project" value="UniProtKB-KW"/>
</dbReference>
<dbReference type="RefSeq" id="WP_377314296.1">
    <property type="nucleotide sequence ID" value="NZ_JBHUIY010000003.1"/>
</dbReference>